<dbReference type="PROSITE" id="PS51900">
    <property type="entry name" value="CB"/>
    <property type="match status" value="1"/>
</dbReference>
<dbReference type="InterPro" id="IPR004107">
    <property type="entry name" value="Integrase_SAM-like_N"/>
</dbReference>
<dbReference type="InterPro" id="IPR002104">
    <property type="entry name" value="Integrase_catalytic"/>
</dbReference>
<organism evidence="6">
    <name type="scientific">invertebrate metagenome</name>
    <dbReference type="NCBI Taxonomy" id="1711999"/>
    <lineage>
        <taxon>unclassified sequences</taxon>
        <taxon>metagenomes</taxon>
        <taxon>organismal metagenomes</taxon>
    </lineage>
</organism>
<dbReference type="Gene3D" id="1.10.443.10">
    <property type="entry name" value="Intergrase catalytic core"/>
    <property type="match status" value="1"/>
</dbReference>
<evidence type="ECO:0000259" key="4">
    <source>
        <dbReference type="PROSITE" id="PS51898"/>
    </source>
</evidence>
<evidence type="ECO:0000256" key="1">
    <source>
        <dbReference type="ARBA" id="ARBA00022908"/>
    </source>
</evidence>
<feature type="domain" description="Core-binding (CB)" evidence="5">
    <location>
        <begin position="1"/>
        <end position="81"/>
    </location>
</feature>
<evidence type="ECO:0000313" key="6">
    <source>
        <dbReference type="EMBL" id="PJE77500.1"/>
    </source>
</evidence>
<dbReference type="EMBL" id="NSIT01000548">
    <property type="protein sequence ID" value="PJE77500.1"/>
    <property type="molecule type" value="Genomic_DNA"/>
</dbReference>
<dbReference type="GO" id="GO:0015074">
    <property type="term" value="P:DNA integration"/>
    <property type="evidence" value="ECO:0007669"/>
    <property type="project" value="UniProtKB-KW"/>
</dbReference>
<accession>A0A2H9T2P2</accession>
<feature type="domain" description="Tyr recombinase" evidence="4">
    <location>
        <begin position="99"/>
        <end position="217"/>
    </location>
</feature>
<dbReference type="Gene3D" id="1.10.150.130">
    <property type="match status" value="1"/>
</dbReference>
<dbReference type="Pfam" id="PF00589">
    <property type="entry name" value="Phage_integrase"/>
    <property type="match status" value="1"/>
</dbReference>
<name>A0A2H9T2P2_9ZZZZ</name>
<dbReference type="GO" id="GO:0003677">
    <property type="term" value="F:DNA binding"/>
    <property type="evidence" value="ECO:0007669"/>
    <property type="project" value="UniProtKB-KW"/>
</dbReference>
<dbReference type="InterPro" id="IPR013762">
    <property type="entry name" value="Integrase-like_cat_sf"/>
</dbReference>
<dbReference type="Pfam" id="PF13495">
    <property type="entry name" value="Phage_int_SAM_4"/>
    <property type="match status" value="1"/>
</dbReference>
<dbReference type="SUPFAM" id="SSF56349">
    <property type="entry name" value="DNA breaking-rejoining enzymes"/>
    <property type="match status" value="1"/>
</dbReference>
<dbReference type="InterPro" id="IPR010998">
    <property type="entry name" value="Integrase_recombinase_N"/>
</dbReference>
<keyword evidence="1" id="KW-0229">DNA integration</keyword>
<reference evidence="6" key="1">
    <citation type="journal article" date="2017" name="Appl. Environ. Microbiol.">
        <title>Molecular characterization of an Endozoicomonas-like organism causing infection in king scallop Pecten maximus L.</title>
        <authorList>
            <person name="Cano I."/>
            <person name="van Aerle R."/>
            <person name="Ross S."/>
            <person name="Verner-Jeffreys D.W."/>
            <person name="Paley R.K."/>
            <person name="Rimmer G."/>
            <person name="Ryder D."/>
            <person name="Hooper P."/>
            <person name="Stone D."/>
            <person name="Feist S.W."/>
        </authorList>
    </citation>
    <scope>NUCLEOTIDE SEQUENCE</scope>
</reference>
<dbReference type="PROSITE" id="PS51898">
    <property type="entry name" value="TYR_RECOMBINASE"/>
    <property type="match status" value="1"/>
</dbReference>
<sequence>MRFMDKVRNAMGVKRYSYRTEQSYCYWIRFYIKFHKMVHPKTLGPEHVMQFLTFLAVQRNVSASTQNQALNALNFLYTQIIGRPLGDVTQSARARKSPKIPVVFERHEVKRLLDAITPAHKLPVQLMYGAGLRLMECLRLRIKDIDFYRKAIIVRNGKGGKDRVTVLPDDLTSVLQARIKEVSVYHKADIEAGFGKVWMPDALARKYPSEAISLHWH</sequence>
<proteinExistence type="predicted"/>
<dbReference type="GO" id="GO:0006310">
    <property type="term" value="P:DNA recombination"/>
    <property type="evidence" value="ECO:0007669"/>
    <property type="project" value="UniProtKB-KW"/>
</dbReference>
<dbReference type="AlphaFoldDB" id="A0A2H9T2P2"/>
<keyword evidence="3" id="KW-0233">DNA recombination</keyword>
<comment type="caution">
    <text evidence="6">The sequence shown here is derived from an EMBL/GenBank/DDBJ whole genome shotgun (WGS) entry which is preliminary data.</text>
</comment>
<protein>
    <submittedName>
        <fullName evidence="6">Tyrosine recombinase XerC</fullName>
    </submittedName>
</protein>
<evidence type="ECO:0000256" key="2">
    <source>
        <dbReference type="ARBA" id="ARBA00023125"/>
    </source>
</evidence>
<gene>
    <name evidence="6" type="primary">xerC_3</name>
    <name evidence="6" type="ORF">CI610_03575</name>
</gene>
<dbReference type="InterPro" id="IPR011010">
    <property type="entry name" value="DNA_brk_join_enz"/>
</dbReference>
<dbReference type="InterPro" id="IPR044068">
    <property type="entry name" value="CB"/>
</dbReference>
<keyword evidence="2" id="KW-0238">DNA-binding</keyword>
<evidence type="ECO:0000259" key="5">
    <source>
        <dbReference type="PROSITE" id="PS51900"/>
    </source>
</evidence>
<evidence type="ECO:0000256" key="3">
    <source>
        <dbReference type="ARBA" id="ARBA00023172"/>
    </source>
</evidence>